<evidence type="ECO:0000259" key="1">
    <source>
        <dbReference type="Pfam" id="PF02463"/>
    </source>
</evidence>
<dbReference type="AlphaFoldDB" id="A0A645FFE1"/>
<dbReference type="InterPro" id="IPR003395">
    <property type="entry name" value="RecF/RecN/SMC_N"/>
</dbReference>
<dbReference type="SUPFAM" id="SSF52540">
    <property type="entry name" value="P-loop containing nucleoside triphosphate hydrolases"/>
    <property type="match status" value="1"/>
</dbReference>
<name>A0A645FFE1_9ZZZZ</name>
<sequence length="215" mass="23616">MNGTREIDEIKEEIASMGPVNPNAIEDYARVSERLEHLKVQRDDLVKAGEDLKVVIESLLGDMKDCFLEKFDQINTNFSEVFSQLFGGGHAEVLLVGDKETDVMDCGIDIIAEPPGKKLQNLNLLSGGEKALTAIALLFAMLHINPSPVCLLDEIDAPLDEANVVRFSEYLKALSESLQFIVITHRKPTMAACDSLYGIAMHQKGVSEVVSVELS</sequence>
<reference evidence="2" key="1">
    <citation type="submission" date="2019-08" db="EMBL/GenBank/DDBJ databases">
        <authorList>
            <person name="Kucharzyk K."/>
            <person name="Murdoch R.W."/>
            <person name="Higgins S."/>
            <person name="Loffler F."/>
        </authorList>
    </citation>
    <scope>NUCLEOTIDE SEQUENCE</scope>
</reference>
<dbReference type="EMBL" id="VSSQ01059064">
    <property type="protein sequence ID" value="MPN12670.1"/>
    <property type="molecule type" value="Genomic_DNA"/>
</dbReference>
<proteinExistence type="predicted"/>
<evidence type="ECO:0000313" key="2">
    <source>
        <dbReference type="EMBL" id="MPN12670.1"/>
    </source>
</evidence>
<feature type="domain" description="RecF/RecN/SMC N-terminal" evidence="1">
    <location>
        <begin position="32"/>
        <end position="207"/>
    </location>
</feature>
<dbReference type="Gene3D" id="6.10.140.1720">
    <property type="match status" value="1"/>
</dbReference>
<dbReference type="Pfam" id="PF02463">
    <property type="entry name" value="SMC_N"/>
    <property type="match status" value="1"/>
</dbReference>
<comment type="caution">
    <text evidence="2">The sequence shown here is derived from an EMBL/GenBank/DDBJ whole genome shotgun (WGS) entry which is preliminary data.</text>
</comment>
<dbReference type="CDD" id="cd03278">
    <property type="entry name" value="ABC_SMC_barmotin"/>
    <property type="match status" value="1"/>
</dbReference>
<accession>A0A645FFE1</accession>
<organism evidence="2">
    <name type="scientific">bioreactor metagenome</name>
    <dbReference type="NCBI Taxonomy" id="1076179"/>
    <lineage>
        <taxon>unclassified sequences</taxon>
        <taxon>metagenomes</taxon>
        <taxon>ecological metagenomes</taxon>
    </lineage>
</organism>
<dbReference type="Gene3D" id="3.40.50.300">
    <property type="entry name" value="P-loop containing nucleotide triphosphate hydrolases"/>
    <property type="match status" value="1"/>
</dbReference>
<dbReference type="InterPro" id="IPR027417">
    <property type="entry name" value="P-loop_NTPase"/>
</dbReference>
<dbReference type="PANTHER" id="PTHR43977">
    <property type="entry name" value="STRUCTURAL MAINTENANCE OF CHROMOSOMES PROTEIN 3"/>
    <property type="match status" value="1"/>
</dbReference>
<gene>
    <name evidence="2" type="primary">smc_60</name>
    <name evidence="2" type="ORF">SDC9_159989</name>
</gene>
<protein>
    <submittedName>
        <fullName evidence="2">Chromosome partition protein Smc</fullName>
    </submittedName>
</protein>